<gene>
    <name evidence="3" type="ORF">HHI36_002780</name>
</gene>
<dbReference type="Gene3D" id="1.10.287.630">
    <property type="entry name" value="Helix hairpin bin"/>
    <property type="match status" value="1"/>
</dbReference>
<dbReference type="CDD" id="cd00038">
    <property type="entry name" value="CAP_ED"/>
    <property type="match status" value="1"/>
</dbReference>
<dbReference type="Gene3D" id="2.60.120.10">
    <property type="entry name" value="Jelly Rolls"/>
    <property type="match status" value="1"/>
</dbReference>
<proteinExistence type="predicted"/>
<dbReference type="EMBL" id="JABFTP020000185">
    <property type="protein sequence ID" value="KAL3288332.1"/>
    <property type="molecule type" value="Genomic_DNA"/>
</dbReference>
<feature type="transmembrane region" description="Helical" evidence="1">
    <location>
        <begin position="245"/>
        <end position="268"/>
    </location>
</feature>
<dbReference type="PANTHER" id="PTHR45689:SF14">
    <property type="entry name" value="CYCLIC NUCLEOTIDE-GATED CATION CHANNEL SUBUNIT A-LIKE PROTEIN"/>
    <property type="match status" value="1"/>
</dbReference>
<dbReference type="InterPro" id="IPR000595">
    <property type="entry name" value="cNMP-bd_dom"/>
</dbReference>
<dbReference type="InterPro" id="IPR018490">
    <property type="entry name" value="cNMP-bd_dom_sf"/>
</dbReference>
<dbReference type="InterPro" id="IPR051413">
    <property type="entry name" value="K/Na_HCN_channel"/>
</dbReference>
<feature type="transmembrane region" description="Helical" evidence="1">
    <location>
        <begin position="136"/>
        <end position="159"/>
    </location>
</feature>
<keyword evidence="1" id="KW-1133">Transmembrane helix</keyword>
<dbReference type="SUPFAM" id="SSF81324">
    <property type="entry name" value="Voltage-gated potassium channels"/>
    <property type="match status" value="1"/>
</dbReference>
<name>A0ABD2PC02_9CUCU</name>
<dbReference type="SMART" id="SM00100">
    <property type="entry name" value="cNMP"/>
    <property type="match status" value="1"/>
</dbReference>
<dbReference type="Proteomes" id="UP001516400">
    <property type="component" value="Unassembled WGS sequence"/>
</dbReference>
<accession>A0ABD2PC02</accession>
<reference evidence="3 4" key="1">
    <citation type="journal article" date="2021" name="BMC Biol.">
        <title>Horizontally acquired antibacterial genes associated with adaptive radiation of ladybird beetles.</title>
        <authorList>
            <person name="Li H.S."/>
            <person name="Tang X.F."/>
            <person name="Huang Y.H."/>
            <person name="Xu Z.Y."/>
            <person name="Chen M.L."/>
            <person name="Du X.Y."/>
            <person name="Qiu B.Y."/>
            <person name="Chen P.T."/>
            <person name="Zhang W."/>
            <person name="Slipinski A."/>
            <person name="Escalona H.E."/>
            <person name="Waterhouse R.M."/>
            <person name="Zwick A."/>
            <person name="Pang H."/>
        </authorList>
    </citation>
    <scope>NUCLEOTIDE SEQUENCE [LARGE SCALE GENOMIC DNA]</scope>
    <source>
        <strain evidence="3">SYSU2018</strain>
    </source>
</reference>
<evidence type="ECO:0000313" key="3">
    <source>
        <dbReference type="EMBL" id="KAL3288332.1"/>
    </source>
</evidence>
<keyword evidence="1" id="KW-0472">Membrane</keyword>
<dbReference type="Pfam" id="PF00027">
    <property type="entry name" value="cNMP_binding"/>
    <property type="match status" value="1"/>
</dbReference>
<evidence type="ECO:0000259" key="2">
    <source>
        <dbReference type="PROSITE" id="PS50042"/>
    </source>
</evidence>
<protein>
    <recommendedName>
        <fullName evidence="2">Cyclic nucleotide-binding domain-containing protein</fullName>
    </recommendedName>
</protein>
<dbReference type="Gene3D" id="1.10.287.70">
    <property type="match status" value="1"/>
</dbReference>
<organism evidence="3 4">
    <name type="scientific">Cryptolaemus montrouzieri</name>
    <dbReference type="NCBI Taxonomy" id="559131"/>
    <lineage>
        <taxon>Eukaryota</taxon>
        <taxon>Metazoa</taxon>
        <taxon>Ecdysozoa</taxon>
        <taxon>Arthropoda</taxon>
        <taxon>Hexapoda</taxon>
        <taxon>Insecta</taxon>
        <taxon>Pterygota</taxon>
        <taxon>Neoptera</taxon>
        <taxon>Endopterygota</taxon>
        <taxon>Coleoptera</taxon>
        <taxon>Polyphaga</taxon>
        <taxon>Cucujiformia</taxon>
        <taxon>Coccinelloidea</taxon>
        <taxon>Coccinellidae</taxon>
        <taxon>Scymninae</taxon>
        <taxon>Scymnini</taxon>
        <taxon>Cryptolaemus</taxon>
    </lineage>
</organism>
<feature type="domain" description="Cyclic nucleotide-binding" evidence="2">
    <location>
        <begin position="438"/>
        <end position="537"/>
    </location>
</feature>
<feature type="transmembrane region" description="Helical" evidence="1">
    <location>
        <begin position="179"/>
        <end position="201"/>
    </location>
</feature>
<keyword evidence="1" id="KW-0812">Transmembrane</keyword>
<keyword evidence="4" id="KW-1185">Reference proteome</keyword>
<evidence type="ECO:0000313" key="4">
    <source>
        <dbReference type="Proteomes" id="UP001516400"/>
    </source>
</evidence>
<sequence length="594" mass="69967">MVIITNFKYIIHLTYKQLEIMRKYGYFDHRCDLPAPSESCLVDIPPYLPKTVKWFRSLRRYIVVDENSRRTKNFFRSYAAVMKEKRRHAQGYFMTIHPFSIFAIYRERILCLMWFLCYITDPVSWSFATVAVNHPLLLFQTCLDVLFLINTLTTSFIGYTHPMTKEIELCPKTIFKYRVWTYLIPEFISCVPVLMIMNHILQVDAKTNRLPAISAIRILRCLRVCDFFKYLNNIFHELRMREWVYTWFVMVIINIYAVFWLTCALFYLEELYYTYDGLPENSFLRNRAPKGSQGTYVLEPEDNFHNSFLTLFTTASCHFYGANEGYIPVELNVEKVLCAFILLCGYICCNFVTARLLQVCGSSNISETKYEELIYQDSEYARSKNLPDKLRKHLLTFHEYKFHRRFFHETVILATLSEHLRNEVILYDCRNVLEKVPLFQGMAKGVVGSILPYMKKEIFLPNDVVLKYGEPLVKMFWVSYGTLAVHYGPDVVEILHFEDGDHFGDVSITKQGGPALLTVIALEITEIFTLSRKDVKHCTAFIKEMSERILKINSEKKRLYPALAKMMTNEGTRNTVLAELRKGRILERDRWRRK</sequence>
<evidence type="ECO:0000256" key="1">
    <source>
        <dbReference type="SAM" id="Phobius"/>
    </source>
</evidence>
<dbReference type="SUPFAM" id="SSF51206">
    <property type="entry name" value="cAMP-binding domain-like"/>
    <property type="match status" value="1"/>
</dbReference>
<dbReference type="AlphaFoldDB" id="A0ABD2PC02"/>
<dbReference type="PROSITE" id="PS50042">
    <property type="entry name" value="CNMP_BINDING_3"/>
    <property type="match status" value="1"/>
</dbReference>
<comment type="caution">
    <text evidence="3">The sequence shown here is derived from an EMBL/GenBank/DDBJ whole genome shotgun (WGS) entry which is preliminary data.</text>
</comment>
<dbReference type="PANTHER" id="PTHR45689">
    <property type="entry name" value="I[[H]] CHANNEL, ISOFORM E"/>
    <property type="match status" value="1"/>
</dbReference>
<dbReference type="InterPro" id="IPR014710">
    <property type="entry name" value="RmlC-like_jellyroll"/>
</dbReference>